<name>A0A3S5I4Q9_PSEAI</name>
<dbReference type="RefSeq" id="WP_129994638.1">
    <property type="nucleotide sequence ID" value="NZ_CAADMK010000270.1"/>
</dbReference>
<reference evidence="2" key="1">
    <citation type="submission" date="2018-10" db="EMBL/GenBank/DDBJ databases">
        <title>Novel pNECK1 plasmid carring metallo-beta-lactamase IMP-63 from Pseudomonas aeruginosa.</title>
        <authorList>
            <person name="Bour M."/>
            <person name="Liapis E."/>
            <person name="Plesiat P."/>
        </authorList>
    </citation>
    <scope>NUCLEOTIDE SEQUENCE</scope>
    <source>
        <strain evidence="2">121156</strain>
        <plasmid evidence="2">pNECK1</plasmid>
    </source>
</reference>
<protein>
    <submittedName>
        <fullName evidence="2">Uncharacterized protein</fullName>
    </submittedName>
</protein>
<keyword evidence="1" id="KW-1133">Transmembrane helix</keyword>
<dbReference type="EMBL" id="MK047609">
    <property type="protein sequence ID" value="AZZ88686.1"/>
    <property type="molecule type" value="Genomic_DNA"/>
</dbReference>
<sequence length="73" mass="8092">MADTNVTGGARRELTKYRVTFAAAVIGLAGAGWMMNAAYQEHVRVLQIGDETGHRLQMRGLNHDQEGAQHEQR</sequence>
<accession>A0A3S5I4Q9</accession>
<evidence type="ECO:0000313" key="2">
    <source>
        <dbReference type="EMBL" id="AZZ88686.1"/>
    </source>
</evidence>
<keyword evidence="2" id="KW-0614">Plasmid</keyword>
<dbReference type="AlphaFoldDB" id="A0A3S5I4Q9"/>
<proteinExistence type="predicted"/>
<feature type="transmembrane region" description="Helical" evidence="1">
    <location>
        <begin position="20"/>
        <end position="39"/>
    </location>
</feature>
<evidence type="ECO:0000256" key="1">
    <source>
        <dbReference type="SAM" id="Phobius"/>
    </source>
</evidence>
<geneLocation type="plasmid" evidence="2">
    <name>pNECK1</name>
</geneLocation>
<organism evidence="2">
    <name type="scientific">Pseudomonas aeruginosa</name>
    <dbReference type="NCBI Taxonomy" id="287"/>
    <lineage>
        <taxon>Bacteria</taxon>
        <taxon>Pseudomonadati</taxon>
        <taxon>Pseudomonadota</taxon>
        <taxon>Gammaproteobacteria</taxon>
        <taxon>Pseudomonadales</taxon>
        <taxon>Pseudomonadaceae</taxon>
        <taxon>Pseudomonas</taxon>
    </lineage>
</organism>
<keyword evidence="1" id="KW-0472">Membrane</keyword>
<keyword evidence="1" id="KW-0812">Transmembrane</keyword>